<organism evidence="1 2">
    <name type="scientific">Mycena pura</name>
    <dbReference type="NCBI Taxonomy" id="153505"/>
    <lineage>
        <taxon>Eukaryota</taxon>
        <taxon>Fungi</taxon>
        <taxon>Dikarya</taxon>
        <taxon>Basidiomycota</taxon>
        <taxon>Agaricomycotina</taxon>
        <taxon>Agaricomycetes</taxon>
        <taxon>Agaricomycetidae</taxon>
        <taxon>Agaricales</taxon>
        <taxon>Marasmiineae</taxon>
        <taxon>Mycenaceae</taxon>
        <taxon>Mycena</taxon>
    </lineage>
</organism>
<dbReference type="EMBL" id="JARJCW010000007">
    <property type="protein sequence ID" value="KAJ7222254.1"/>
    <property type="molecule type" value="Genomic_DNA"/>
</dbReference>
<protein>
    <submittedName>
        <fullName evidence="1">Uncharacterized protein</fullName>
    </submittedName>
</protein>
<dbReference type="Proteomes" id="UP001219525">
    <property type="component" value="Unassembled WGS sequence"/>
</dbReference>
<dbReference type="AlphaFoldDB" id="A0AAD6YJL3"/>
<evidence type="ECO:0000313" key="1">
    <source>
        <dbReference type="EMBL" id="KAJ7222254.1"/>
    </source>
</evidence>
<reference evidence="1" key="1">
    <citation type="submission" date="2023-03" db="EMBL/GenBank/DDBJ databases">
        <title>Massive genome expansion in bonnet fungi (Mycena s.s.) driven by repeated elements and novel gene families across ecological guilds.</title>
        <authorList>
            <consortium name="Lawrence Berkeley National Laboratory"/>
            <person name="Harder C.B."/>
            <person name="Miyauchi S."/>
            <person name="Viragh M."/>
            <person name="Kuo A."/>
            <person name="Thoen E."/>
            <person name="Andreopoulos B."/>
            <person name="Lu D."/>
            <person name="Skrede I."/>
            <person name="Drula E."/>
            <person name="Henrissat B."/>
            <person name="Morin E."/>
            <person name="Kohler A."/>
            <person name="Barry K."/>
            <person name="LaButti K."/>
            <person name="Morin E."/>
            <person name="Salamov A."/>
            <person name="Lipzen A."/>
            <person name="Mereny Z."/>
            <person name="Hegedus B."/>
            <person name="Baldrian P."/>
            <person name="Stursova M."/>
            <person name="Weitz H."/>
            <person name="Taylor A."/>
            <person name="Grigoriev I.V."/>
            <person name="Nagy L.G."/>
            <person name="Martin F."/>
            <person name="Kauserud H."/>
        </authorList>
    </citation>
    <scope>NUCLEOTIDE SEQUENCE</scope>
    <source>
        <strain evidence="1">9144</strain>
    </source>
</reference>
<comment type="caution">
    <text evidence="1">The sequence shown here is derived from an EMBL/GenBank/DDBJ whole genome shotgun (WGS) entry which is preliminary data.</text>
</comment>
<gene>
    <name evidence="1" type="ORF">GGX14DRAFT_388075</name>
</gene>
<accession>A0AAD6YJL3</accession>
<evidence type="ECO:0000313" key="2">
    <source>
        <dbReference type="Proteomes" id="UP001219525"/>
    </source>
</evidence>
<proteinExistence type="predicted"/>
<keyword evidence="2" id="KW-1185">Reference proteome</keyword>
<name>A0AAD6YJL3_9AGAR</name>
<sequence>MASLQESLDALLHRINDEFTTDNGGRAALFTALQATNHWPLVVVLQELNAPAEVLTEFLQLYIRNEVSRHKSHKGMANLSNWDVEGCILGLKLNLVSNFSADSEVQITDE</sequence>